<comment type="caution">
    <text evidence="1">The sequence shown here is derived from an EMBL/GenBank/DDBJ whole genome shotgun (WGS) entry which is preliminary data.</text>
</comment>
<sequence length="335" mass="38609">MPRKSKKEIGGEEDSSNFEHYRTRYSPLEIAKTYAIISKDKQKRALIHEMGFGAIVENVPNFNISNIVMMELVDSFDTRDNTIRTYQGSYKVDVTKIGHALGLKSRGLTYRQKMLKKDTPVDQYDAANALRKKTLAQLREMVKSIKMDSPENITTFKRAFILYIQKTLLCPNISGPLDPRTLTTVLDVSNPREMNWARHVLGYLVQSIKELRAKNQKSVDGCVFALLIIYLQETHFEEGCQDEEAQHSWIDYWKGETLQEKIKVEFEDPIGLVAQARERTPRKIEKKTTTKGVQLKKAEALGRTLPTSLEDKGRILGKRKHIEEFDYESEPEYET</sequence>
<proteinExistence type="predicted"/>
<evidence type="ECO:0000313" key="1">
    <source>
        <dbReference type="EMBL" id="MED6179604.1"/>
    </source>
</evidence>
<organism evidence="1 2">
    <name type="scientific">Stylosanthes scabra</name>
    <dbReference type="NCBI Taxonomy" id="79078"/>
    <lineage>
        <taxon>Eukaryota</taxon>
        <taxon>Viridiplantae</taxon>
        <taxon>Streptophyta</taxon>
        <taxon>Embryophyta</taxon>
        <taxon>Tracheophyta</taxon>
        <taxon>Spermatophyta</taxon>
        <taxon>Magnoliopsida</taxon>
        <taxon>eudicotyledons</taxon>
        <taxon>Gunneridae</taxon>
        <taxon>Pentapetalae</taxon>
        <taxon>rosids</taxon>
        <taxon>fabids</taxon>
        <taxon>Fabales</taxon>
        <taxon>Fabaceae</taxon>
        <taxon>Papilionoideae</taxon>
        <taxon>50 kb inversion clade</taxon>
        <taxon>dalbergioids sensu lato</taxon>
        <taxon>Dalbergieae</taxon>
        <taxon>Pterocarpus clade</taxon>
        <taxon>Stylosanthes</taxon>
    </lineage>
</organism>
<dbReference type="PANTHER" id="PTHR34835">
    <property type="entry name" value="OS07G0283600 PROTEIN-RELATED"/>
    <property type="match status" value="1"/>
</dbReference>
<evidence type="ECO:0000313" key="2">
    <source>
        <dbReference type="Proteomes" id="UP001341840"/>
    </source>
</evidence>
<dbReference type="EMBL" id="JASCZI010181247">
    <property type="protein sequence ID" value="MED6179604.1"/>
    <property type="molecule type" value="Genomic_DNA"/>
</dbReference>
<reference evidence="1 2" key="1">
    <citation type="journal article" date="2023" name="Plants (Basel)">
        <title>Bridging the Gap: Combining Genomics and Transcriptomics Approaches to Understand Stylosanthes scabra, an Orphan Legume from the Brazilian Caatinga.</title>
        <authorList>
            <person name="Ferreira-Neto J.R.C."/>
            <person name="da Silva M.D."/>
            <person name="Binneck E."/>
            <person name="de Melo N.F."/>
            <person name="da Silva R.H."/>
            <person name="de Melo A.L.T.M."/>
            <person name="Pandolfi V."/>
            <person name="Bustamante F.O."/>
            <person name="Brasileiro-Vidal A.C."/>
            <person name="Benko-Iseppon A.M."/>
        </authorList>
    </citation>
    <scope>NUCLEOTIDE SEQUENCE [LARGE SCALE GENOMIC DNA]</scope>
    <source>
        <tissue evidence="1">Leaves</tissue>
    </source>
</reference>
<protein>
    <submittedName>
        <fullName evidence="1">Uncharacterized protein</fullName>
    </submittedName>
</protein>
<name>A0ABU6W2N2_9FABA</name>
<accession>A0ABU6W2N2</accession>
<dbReference type="Proteomes" id="UP001341840">
    <property type="component" value="Unassembled WGS sequence"/>
</dbReference>
<dbReference type="PANTHER" id="PTHR34835:SF34">
    <property type="entry name" value="OS08G0555500 PROTEIN"/>
    <property type="match status" value="1"/>
</dbReference>
<gene>
    <name evidence="1" type="ORF">PIB30_002428</name>
</gene>
<keyword evidence="2" id="KW-1185">Reference proteome</keyword>